<keyword evidence="4" id="KW-0676">Redox-active center</keyword>
<keyword evidence="5" id="KW-0732">Signal</keyword>
<evidence type="ECO:0000259" key="6">
    <source>
        <dbReference type="PROSITE" id="PS51352"/>
    </source>
</evidence>
<evidence type="ECO:0000313" key="7">
    <source>
        <dbReference type="EMBL" id="ADX67565.1"/>
    </source>
</evidence>
<keyword evidence="2" id="KW-0201">Cytochrome c-type biogenesis</keyword>
<dbReference type="PROSITE" id="PS51352">
    <property type="entry name" value="THIOREDOXIN_2"/>
    <property type="match status" value="1"/>
</dbReference>
<protein>
    <submittedName>
        <fullName evidence="7">Redoxin domain protein</fullName>
    </submittedName>
</protein>
<dbReference type="CDD" id="cd02966">
    <property type="entry name" value="TlpA_like_family"/>
    <property type="match status" value="1"/>
</dbReference>
<reference evidence="7 8" key="1">
    <citation type="journal article" date="2011" name="Stand. Genomic Sci.">
        <title>Complete genome sequence of Weeksella virosa type strain (9751).</title>
        <authorList>
            <person name="Lang E."/>
            <person name="Teshima H."/>
            <person name="Lucas S."/>
            <person name="Lapidus A."/>
            <person name="Hammon N."/>
            <person name="Deshpande S."/>
            <person name="Nolan M."/>
            <person name="Cheng J.F."/>
            <person name="Pitluck S."/>
            <person name="Liolios K."/>
            <person name="Pagani I."/>
            <person name="Mikhailova N."/>
            <person name="Ivanova N."/>
            <person name="Mavromatis K."/>
            <person name="Pati A."/>
            <person name="Tapia R."/>
            <person name="Han C."/>
            <person name="Goodwin L."/>
            <person name="Chen A."/>
            <person name="Palaniappan K."/>
            <person name="Land M."/>
            <person name="Hauser L."/>
            <person name="Chang Y.J."/>
            <person name="Jeffries C.D."/>
            <person name="Brambilla E.M."/>
            <person name="Kopitz M."/>
            <person name="Rohde M."/>
            <person name="Goker M."/>
            <person name="Tindall B.J."/>
            <person name="Detter J.C."/>
            <person name="Woyke T."/>
            <person name="Bristow J."/>
            <person name="Eisen J.A."/>
            <person name="Markowitz V."/>
            <person name="Hugenholtz P."/>
            <person name="Klenk H.P."/>
            <person name="Kyrpides N.C."/>
        </authorList>
    </citation>
    <scope>NUCLEOTIDE SEQUENCE [LARGE SCALE GENOMIC DNA]</scope>
    <source>
        <strain evidence="8">ATCC 43766 / DSM 16922 / JCM 21250 / NBRC 16016 / NCTC 11634 / CL345/78</strain>
    </source>
</reference>
<dbReference type="InterPro" id="IPR013766">
    <property type="entry name" value="Thioredoxin_domain"/>
</dbReference>
<dbReference type="Proteomes" id="UP000008641">
    <property type="component" value="Chromosome"/>
</dbReference>
<feature type="chain" id="PRO_5003257776" evidence="5">
    <location>
        <begin position="22"/>
        <end position="450"/>
    </location>
</feature>
<comment type="subcellular location">
    <subcellularLocation>
        <location evidence="1">Cell envelope</location>
    </subcellularLocation>
</comment>
<organism evidence="7 8">
    <name type="scientific">Weeksella virosa (strain ATCC 43766 / DSM 16922 / JCM 21250 / CCUG 30538 / CDC 9751 / IAM 14551 / NBRC 16016 / NCTC 11634 / CL345/78)</name>
    <dbReference type="NCBI Taxonomy" id="865938"/>
    <lineage>
        <taxon>Bacteria</taxon>
        <taxon>Pseudomonadati</taxon>
        <taxon>Bacteroidota</taxon>
        <taxon>Flavobacteriia</taxon>
        <taxon>Flavobacteriales</taxon>
        <taxon>Weeksellaceae</taxon>
        <taxon>Weeksella</taxon>
    </lineage>
</organism>
<reference evidence="8" key="2">
    <citation type="journal article" date="2011" name="Stand. Genomic Sci.">
        <title>Complete genome sequence of Weeksella virosa type strain (9751T).</title>
        <authorList>
            <person name="Lang E."/>
            <person name="Teshima H."/>
            <person name="Lucas S."/>
            <person name="Lapidus A."/>
            <person name="Hammon N."/>
            <person name="Deshpande S."/>
            <person name="Nolan M."/>
            <person name="Cheng J."/>
            <person name="Pitluck S."/>
            <person name="Liolios K."/>
            <person name="Pagani I."/>
            <person name="Mikhailova N."/>
            <person name="Ivanova N."/>
            <person name="Mavromatis K."/>
            <person name="Pati A."/>
            <person name="Tapia R."/>
            <person name="Han C."/>
            <person name="Goodwin L."/>
            <person name="Chen A."/>
            <person name="Palaniappan K."/>
            <person name="Land M."/>
            <person name="Hauser L."/>
            <person name="Chang Y."/>
            <person name="Jeffries C."/>
            <person name="Brambilla E."/>
            <person name="Kopitz M."/>
            <person name="Rohde M."/>
            <person name="Goker M."/>
            <person name="Tindall B."/>
            <person name="Detter J."/>
            <person name="Woyke T."/>
            <person name="Bristow J."/>
            <person name="Eisen J."/>
            <person name="Markowitz V."/>
            <person name="Hugenholtz P."/>
            <person name="Klenk H."/>
            <person name="Kyrpides N."/>
        </authorList>
    </citation>
    <scope>NUCLEOTIDE SEQUENCE [LARGE SCALE GENOMIC DNA]</scope>
    <source>
        <strain evidence="8">ATCC 43766 / DSM 16922 / JCM 21250 / NBRC 16016 / NCTC 11634 / CL345/78</strain>
    </source>
</reference>
<feature type="signal peptide" evidence="5">
    <location>
        <begin position="1"/>
        <end position="21"/>
    </location>
</feature>
<gene>
    <name evidence="7" type="ordered locus">Weevi_0852</name>
</gene>
<evidence type="ECO:0000256" key="3">
    <source>
        <dbReference type="ARBA" id="ARBA00023157"/>
    </source>
</evidence>
<dbReference type="GO" id="GO:0030313">
    <property type="term" value="C:cell envelope"/>
    <property type="evidence" value="ECO:0007669"/>
    <property type="project" value="UniProtKB-SubCell"/>
</dbReference>
<dbReference type="InterPro" id="IPR013740">
    <property type="entry name" value="Redoxin"/>
</dbReference>
<sequence>MRKSILFILSLLLLGFFSCKTEGDQPQITFSGHLKNVNIDSIYLILDNREKGFPIDPDGNFSDTVNISHEGYYRFSDGRNDFPIYLIPGDQIMIEADYINLENSLKFTGTGAIRNNFLMQKDAKIGEILSDEKKFYNKPAEEFRNNLQQHYHHFLDNLKKIEPQVELTFYEAEKKNLHYQYLLHLYAYVDAYAYFYNKKPQLTPEIEAELKNIDINNEEDYNSIPSYRYLVGYVLDEQLLTERLPDVVEKIKSQKIKDQFLKNLIPNIYQNSSESDLTYATILNNTKDKTIIEAAEEAKKKLDEIRSQPSLSFSFPNSENEQIELSHFTGKLVYIDLWATWCRPCFMEFPHLKKLAADYAGKDIVFLGISIDKEDDKEIWRKVVAQQKFPFEQLFAGAESLTSNAFLSQLNIRFIPRFVLIGKDGKIISLNAPNPSQSSIRQLIDTNLAR</sequence>
<dbReference type="GO" id="GO:0016491">
    <property type="term" value="F:oxidoreductase activity"/>
    <property type="evidence" value="ECO:0007669"/>
    <property type="project" value="InterPro"/>
</dbReference>
<dbReference type="Gene3D" id="3.40.30.10">
    <property type="entry name" value="Glutaredoxin"/>
    <property type="match status" value="1"/>
</dbReference>
<dbReference type="RefSeq" id="WP_013597956.1">
    <property type="nucleotide sequence ID" value="NC_015144.1"/>
</dbReference>
<keyword evidence="8" id="KW-1185">Reference proteome</keyword>
<dbReference type="OrthoDB" id="743079at2"/>
<dbReference type="STRING" id="865938.Weevi_0852"/>
<dbReference type="KEGG" id="wvi:Weevi_0852"/>
<proteinExistence type="predicted"/>
<dbReference type="SUPFAM" id="SSF52833">
    <property type="entry name" value="Thioredoxin-like"/>
    <property type="match status" value="1"/>
</dbReference>
<dbReference type="InterPro" id="IPR036249">
    <property type="entry name" value="Thioredoxin-like_sf"/>
</dbReference>
<feature type="domain" description="Thioredoxin" evidence="6">
    <location>
        <begin position="302"/>
        <end position="449"/>
    </location>
</feature>
<evidence type="ECO:0000256" key="4">
    <source>
        <dbReference type="ARBA" id="ARBA00023284"/>
    </source>
</evidence>
<evidence type="ECO:0000256" key="1">
    <source>
        <dbReference type="ARBA" id="ARBA00004196"/>
    </source>
</evidence>
<dbReference type="Pfam" id="PF08534">
    <property type="entry name" value="Redoxin"/>
    <property type="match status" value="1"/>
</dbReference>
<keyword evidence="3" id="KW-1015">Disulfide bond</keyword>
<dbReference type="PANTHER" id="PTHR42852">
    <property type="entry name" value="THIOL:DISULFIDE INTERCHANGE PROTEIN DSBE"/>
    <property type="match status" value="1"/>
</dbReference>
<evidence type="ECO:0000313" key="8">
    <source>
        <dbReference type="Proteomes" id="UP000008641"/>
    </source>
</evidence>
<evidence type="ECO:0000256" key="2">
    <source>
        <dbReference type="ARBA" id="ARBA00022748"/>
    </source>
</evidence>
<dbReference type="InterPro" id="IPR050553">
    <property type="entry name" value="Thioredoxin_ResA/DsbE_sf"/>
</dbReference>
<evidence type="ECO:0000256" key="5">
    <source>
        <dbReference type="SAM" id="SignalP"/>
    </source>
</evidence>
<dbReference type="eggNOG" id="COG0526">
    <property type="taxonomic scope" value="Bacteria"/>
</dbReference>
<dbReference type="GO" id="GO:0017004">
    <property type="term" value="P:cytochrome complex assembly"/>
    <property type="evidence" value="ECO:0007669"/>
    <property type="project" value="UniProtKB-KW"/>
</dbReference>
<dbReference type="PANTHER" id="PTHR42852:SF6">
    <property type="entry name" value="THIOL:DISULFIDE INTERCHANGE PROTEIN DSBE"/>
    <property type="match status" value="1"/>
</dbReference>
<accession>F0P166</accession>
<dbReference type="PROSITE" id="PS51257">
    <property type="entry name" value="PROKAR_LIPOPROTEIN"/>
    <property type="match status" value="1"/>
</dbReference>
<dbReference type="AlphaFoldDB" id="F0P166"/>
<dbReference type="EMBL" id="CP002455">
    <property type="protein sequence ID" value="ADX67565.1"/>
    <property type="molecule type" value="Genomic_DNA"/>
</dbReference>
<dbReference type="HOGENOM" id="CLU_042529_1_1_10"/>
<name>F0P166_WEEVC</name>